<reference evidence="1 2" key="1">
    <citation type="journal article" date="2016" name="Nat. Commun.">
        <title>Thousands of microbial genomes shed light on interconnected biogeochemical processes in an aquifer system.</title>
        <authorList>
            <person name="Anantharaman K."/>
            <person name="Brown C.T."/>
            <person name="Hug L.A."/>
            <person name="Sharon I."/>
            <person name="Castelle C.J."/>
            <person name="Probst A.J."/>
            <person name="Thomas B.C."/>
            <person name="Singh A."/>
            <person name="Wilkins M.J."/>
            <person name="Karaoz U."/>
            <person name="Brodie E.L."/>
            <person name="Williams K.H."/>
            <person name="Hubbard S.S."/>
            <person name="Banfield J.F."/>
        </authorList>
    </citation>
    <scope>NUCLEOTIDE SEQUENCE [LARGE SCALE GENOMIC DNA]</scope>
</reference>
<evidence type="ECO:0000313" key="2">
    <source>
        <dbReference type="Proteomes" id="UP000178089"/>
    </source>
</evidence>
<dbReference type="AlphaFoldDB" id="A0A1G2MZY1"/>
<sequence length="139" mass="15688">MDTVNLVDLSSENFRGFLFGGAVRLYHQNTGWYVGLLKTAKIESGKCLLRIDPFQRLVKTSLTCRSRPEDPGQVILVSADQIESPLRTDELPFQIKEPKLLKNEEQVLVIVANDRIEEIAVISKRPQDVKAVEKILGIK</sequence>
<proteinExistence type="predicted"/>
<gene>
    <name evidence="1" type="ORF">A3F51_00210</name>
</gene>
<dbReference type="EMBL" id="MHRT01000004">
    <property type="protein sequence ID" value="OHA29447.1"/>
    <property type="molecule type" value="Genomic_DNA"/>
</dbReference>
<protein>
    <submittedName>
        <fullName evidence="1">Uncharacterized protein</fullName>
    </submittedName>
</protein>
<name>A0A1G2MZY1_9BACT</name>
<organism evidence="1 2">
    <name type="scientific">Candidatus Taylorbacteria bacterium RIFCSPHIGHO2_12_FULL_45_16</name>
    <dbReference type="NCBI Taxonomy" id="1802315"/>
    <lineage>
        <taxon>Bacteria</taxon>
        <taxon>Candidatus Tayloriibacteriota</taxon>
    </lineage>
</organism>
<dbReference type="Proteomes" id="UP000178089">
    <property type="component" value="Unassembled WGS sequence"/>
</dbReference>
<comment type="caution">
    <text evidence="1">The sequence shown here is derived from an EMBL/GenBank/DDBJ whole genome shotgun (WGS) entry which is preliminary data.</text>
</comment>
<dbReference type="STRING" id="1802315.A3F51_00210"/>
<evidence type="ECO:0000313" key="1">
    <source>
        <dbReference type="EMBL" id="OHA29447.1"/>
    </source>
</evidence>
<accession>A0A1G2MZY1</accession>